<keyword evidence="2" id="KW-1133">Transmembrane helix</keyword>
<gene>
    <name evidence="3" type="ORF">WMSIL1_LOCUS8858</name>
</gene>
<dbReference type="AlphaFoldDB" id="A0A564YRJ4"/>
<reference evidence="3 4" key="1">
    <citation type="submission" date="2019-07" db="EMBL/GenBank/DDBJ databases">
        <authorList>
            <person name="Jastrzebski P J."/>
            <person name="Paukszto L."/>
            <person name="Jastrzebski P J."/>
        </authorList>
    </citation>
    <scope>NUCLEOTIDE SEQUENCE [LARGE SCALE GENOMIC DNA]</scope>
    <source>
        <strain evidence="3 4">WMS-il1</strain>
    </source>
</reference>
<proteinExistence type="predicted"/>
<keyword evidence="2" id="KW-0812">Transmembrane</keyword>
<dbReference type="EMBL" id="CABIJS010000333">
    <property type="protein sequence ID" value="VUZ49845.1"/>
    <property type="molecule type" value="Genomic_DNA"/>
</dbReference>
<feature type="compositionally biased region" description="Polar residues" evidence="1">
    <location>
        <begin position="266"/>
        <end position="280"/>
    </location>
</feature>
<feature type="transmembrane region" description="Helical" evidence="2">
    <location>
        <begin position="19"/>
        <end position="37"/>
    </location>
</feature>
<evidence type="ECO:0000256" key="1">
    <source>
        <dbReference type="SAM" id="MobiDB-lite"/>
    </source>
</evidence>
<organism evidence="3 4">
    <name type="scientific">Hymenolepis diminuta</name>
    <name type="common">Rat tapeworm</name>
    <dbReference type="NCBI Taxonomy" id="6216"/>
    <lineage>
        <taxon>Eukaryota</taxon>
        <taxon>Metazoa</taxon>
        <taxon>Spiralia</taxon>
        <taxon>Lophotrochozoa</taxon>
        <taxon>Platyhelminthes</taxon>
        <taxon>Cestoda</taxon>
        <taxon>Eucestoda</taxon>
        <taxon>Cyclophyllidea</taxon>
        <taxon>Hymenolepididae</taxon>
        <taxon>Hymenolepis</taxon>
    </lineage>
</organism>
<keyword evidence="2" id="KW-0472">Membrane</keyword>
<feature type="region of interest" description="Disordered" evidence="1">
    <location>
        <begin position="263"/>
        <end position="296"/>
    </location>
</feature>
<evidence type="ECO:0000256" key="2">
    <source>
        <dbReference type="SAM" id="Phobius"/>
    </source>
</evidence>
<evidence type="ECO:0000313" key="4">
    <source>
        <dbReference type="Proteomes" id="UP000321570"/>
    </source>
</evidence>
<protein>
    <submittedName>
        <fullName evidence="3">Uncharacterized protein</fullName>
    </submittedName>
</protein>
<accession>A0A564YRJ4</accession>
<feature type="non-terminal residue" evidence="3">
    <location>
        <position position="1"/>
    </location>
</feature>
<evidence type="ECO:0000313" key="3">
    <source>
        <dbReference type="EMBL" id="VUZ49845.1"/>
    </source>
</evidence>
<sequence length="319" mass="36029">ADSGSPLQQQARRPSANRFVLPLLIVLIIIFDCIFNWPSDRDKYNIEYELASSKERLQSGYAQFYLLNEPACLEVKVTPYGRDVDLYVVANEDISFFKERLPLLNKFLTSSNKETKGVNSKSSIYKLDPPQAWEVIAPSDVIKSNNSHLENVSDTVYWSTGPTFTLSSLGLGVEKVYVPKAFKRPLLVIVFAPSGGFFVKSAEPSKELEDSQFHHYTIQIFKSDEKIISTYESVRAEAEENSLSYDQLASMYSTLREKDQRVYAGTSKSSHNSPTAQTRNGGDEGRNLETGQEEESMKGMSMTKFFLFEFLEIILNAIV</sequence>
<dbReference type="Proteomes" id="UP000321570">
    <property type="component" value="Unassembled WGS sequence"/>
</dbReference>
<keyword evidence="4" id="KW-1185">Reference proteome</keyword>
<name>A0A564YRJ4_HYMDI</name>